<dbReference type="PANTHER" id="PTHR43481:SF4">
    <property type="entry name" value="GLYCEROL-1-PHOSPHATE PHOSPHOHYDROLASE 1-RELATED"/>
    <property type="match status" value="1"/>
</dbReference>
<dbReference type="Gene3D" id="3.40.50.1000">
    <property type="entry name" value="HAD superfamily/HAD-like"/>
    <property type="match status" value="1"/>
</dbReference>
<dbReference type="Gene3D" id="1.10.150.240">
    <property type="entry name" value="Putative phosphatase, domain 2"/>
    <property type="match status" value="1"/>
</dbReference>
<evidence type="ECO:0000313" key="2">
    <source>
        <dbReference type="Proteomes" id="UP000094385"/>
    </source>
</evidence>
<dbReference type="AlphaFoldDB" id="A0A1E3QFU4"/>
<dbReference type="STRING" id="675824.A0A1E3QFU4"/>
<dbReference type="OrthoDB" id="40579at2759"/>
<dbReference type="PANTHER" id="PTHR43481">
    <property type="entry name" value="FRUCTOSE-1-PHOSPHATE PHOSPHATASE"/>
    <property type="match status" value="1"/>
</dbReference>
<dbReference type="EMBL" id="KV454289">
    <property type="protein sequence ID" value="ODQ76314.1"/>
    <property type="molecule type" value="Genomic_DNA"/>
</dbReference>
<dbReference type="NCBIfam" id="TIGR01509">
    <property type="entry name" value="HAD-SF-IA-v3"/>
    <property type="match status" value="1"/>
</dbReference>
<keyword evidence="2" id="KW-1185">Reference proteome</keyword>
<accession>A0A1E3QFU4</accession>
<dbReference type="InterPro" id="IPR023214">
    <property type="entry name" value="HAD_sf"/>
</dbReference>
<dbReference type="InterPro" id="IPR036412">
    <property type="entry name" value="HAD-like_sf"/>
</dbReference>
<gene>
    <name evidence="1" type="ORF">LIPSTDRAFT_67195</name>
</gene>
<organism evidence="1 2">
    <name type="scientific">Lipomyces starkeyi NRRL Y-11557</name>
    <dbReference type="NCBI Taxonomy" id="675824"/>
    <lineage>
        <taxon>Eukaryota</taxon>
        <taxon>Fungi</taxon>
        <taxon>Dikarya</taxon>
        <taxon>Ascomycota</taxon>
        <taxon>Saccharomycotina</taxon>
        <taxon>Lipomycetes</taxon>
        <taxon>Lipomycetales</taxon>
        <taxon>Lipomycetaceae</taxon>
        <taxon>Lipomyces</taxon>
    </lineage>
</organism>
<dbReference type="InterPro" id="IPR051806">
    <property type="entry name" value="HAD-like_SPP"/>
</dbReference>
<protein>
    <submittedName>
        <fullName evidence="1">Uncharacterized protein</fullName>
    </submittedName>
</protein>
<reference evidence="1 2" key="1">
    <citation type="journal article" date="2016" name="Proc. Natl. Acad. Sci. U.S.A.">
        <title>Comparative genomics of biotechnologically important yeasts.</title>
        <authorList>
            <person name="Riley R."/>
            <person name="Haridas S."/>
            <person name="Wolfe K.H."/>
            <person name="Lopes M.R."/>
            <person name="Hittinger C.T."/>
            <person name="Goeker M."/>
            <person name="Salamov A.A."/>
            <person name="Wisecaver J.H."/>
            <person name="Long T.M."/>
            <person name="Calvey C.H."/>
            <person name="Aerts A.L."/>
            <person name="Barry K.W."/>
            <person name="Choi C."/>
            <person name="Clum A."/>
            <person name="Coughlan A.Y."/>
            <person name="Deshpande S."/>
            <person name="Douglass A.P."/>
            <person name="Hanson S.J."/>
            <person name="Klenk H.-P."/>
            <person name="LaButti K.M."/>
            <person name="Lapidus A."/>
            <person name="Lindquist E.A."/>
            <person name="Lipzen A.M."/>
            <person name="Meier-Kolthoff J.P."/>
            <person name="Ohm R.A."/>
            <person name="Otillar R.P."/>
            <person name="Pangilinan J.L."/>
            <person name="Peng Y."/>
            <person name="Rokas A."/>
            <person name="Rosa C.A."/>
            <person name="Scheuner C."/>
            <person name="Sibirny A.A."/>
            <person name="Slot J.C."/>
            <person name="Stielow J.B."/>
            <person name="Sun H."/>
            <person name="Kurtzman C.P."/>
            <person name="Blackwell M."/>
            <person name="Grigoriev I.V."/>
            <person name="Jeffries T.W."/>
        </authorList>
    </citation>
    <scope>NUCLEOTIDE SEQUENCE [LARGE SCALE GENOMIC DNA]</scope>
    <source>
        <strain evidence="1 2">NRRL Y-11557</strain>
    </source>
</reference>
<dbReference type="SUPFAM" id="SSF56784">
    <property type="entry name" value="HAD-like"/>
    <property type="match status" value="1"/>
</dbReference>
<evidence type="ECO:0000313" key="1">
    <source>
        <dbReference type="EMBL" id="ODQ76314.1"/>
    </source>
</evidence>
<sequence length="206" mass="22504">MPTHDRFGHENNIPPERILATSHGRRLIDTLLEHTPHLASDTIAYELESNLPKEFGDRCKSIRGAIELLQRLDKIFPGDRRWGIVTSGTYSLASQWLDMFGMPIPDVFITAEKVGRGKPDPEGYLLGRTLLSADESARKTVVFEDAPAGIRAGKAAGAIVIGIVSTHSKGEVLDAGADFVVTDLGDVEVAREGDSDEFVIRVLREA</sequence>
<dbReference type="Pfam" id="PF00702">
    <property type="entry name" value="Hydrolase"/>
    <property type="match status" value="1"/>
</dbReference>
<dbReference type="Proteomes" id="UP000094385">
    <property type="component" value="Unassembled WGS sequence"/>
</dbReference>
<name>A0A1E3QFU4_LIPST</name>
<proteinExistence type="predicted"/>
<dbReference type="InterPro" id="IPR006439">
    <property type="entry name" value="HAD-SF_hydro_IA"/>
</dbReference>
<dbReference type="InterPro" id="IPR023198">
    <property type="entry name" value="PGP-like_dom2"/>
</dbReference>
<dbReference type="GO" id="GO:0050308">
    <property type="term" value="F:sugar-phosphatase activity"/>
    <property type="evidence" value="ECO:0007669"/>
    <property type="project" value="TreeGrafter"/>
</dbReference>